<dbReference type="eggNOG" id="ENOG502SNWM">
    <property type="taxonomic scope" value="Eukaryota"/>
</dbReference>
<evidence type="ECO:0000313" key="2">
    <source>
        <dbReference type="EnsemblProtists" id="PYU1_T007338"/>
    </source>
</evidence>
<dbReference type="Proteomes" id="UP000019132">
    <property type="component" value="Unassembled WGS sequence"/>
</dbReference>
<dbReference type="Gene3D" id="3.40.50.300">
    <property type="entry name" value="P-loop containing nucleotide triphosphate hydrolases"/>
    <property type="match status" value="1"/>
</dbReference>
<dbReference type="InParanoid" id="K3WQU6"/>
<evidence type="ECO:0000256" key="1">
    <source>
        <dbReference type="SAM" id="MobiDB-lite"/>
    </source>
</evidence>
<keyword evidence="3" id="KW-1185">Reference proteome</keyword>
<evidence type="ECO:0008006" key="4">
    <source>
        <dbReference type="Google" id="ProtNLM"/>
    </source>
</evidence>
<sequence length="324" mass="36031">MRQVLNKKLTRGKLLFLGLDGAGKTTLIDHLLRSLDDGEHMNIPSTSTEGGESTSTDGNDHKIFPNPTKTLQSWSYRLDSDRYLQILDLPGRRDNRAKWYTSSLAPTETAAYISGSSAGSAVGGSSNNHHALPLLGVVFVIDASDHVRFPVVAEELVRYQKLKERKKAFQRAQFFLLLNKSDRAAPVALRRKDNSGDKDGNHHQLQAANVHAYRAAMRRVRRELRKCVDHQLRMDQKRHPNEYPHPSASVSASISNLYQRSLSPTGPEMPPPPGIATAIPSGSMKAIDSATVMMMASILECNAHDRESIRAIHAWIKDEIKKVL</sequence>
<dbReference type="InterPro" id="IPR027417">
    <property type="entry name" value="P-loop_NTPase"/>
</dbReference>
<dbReference type="VEuPathDB" id="FungiDB:PYU1_G007322"/>
<dbReference type="EnsemblProtists" id="PYU1_T007338">
    <property type="protein sequence ID" value="PYU1_T007338"/>
    <property type="gene ID" value="PYU1_G007322"/>
</dbReference>
<dbReference type="HOGENOM" id="CLU_772711_0_0_1"/>
<name>K3WQU6_GLOUD</name>
<dbReference type="SUPFAM" id="SSF52540">
    <property type="entry name" value="P-loop containing nucleoside triphosphate hydrolases"/>
    <property type="match status" value="1"/>
</dbReference>
<dbReference type="CDD" id="cd00882">
    <property type="entry name" value="Ras_like_GTPase"/>
    <property type="match status" value="1"/>
</dbReference>
<accession>K3WQU6</accession>
<reference evidence="2" key="3">
    <citation type="submission" date="2015-02" db="UniProtKB">
        <authorList>
            <consortium name="EnsemblProtists"/>
        </authorList>
    </citation>
    <scope>IDENTIFICATION</scope>
    <source>
        <strain evidence="2">DAOM BR144</strain>
    </source>
</reference>
<feature type="region of interest" description="Disordered" evidence="1">
    <location>
        <begin position="38"/>
        <end position="66"/>
    </location>
</feature>
<reference evidence="3" key="1">
    <citation type="journal article" date="2010" name="Genome Biol.">
        <title>Genome sequence of the necrotrophic plant pathogen Pythium ultimum reveals original pathogenicity mechanisms and effector repertoire.</title>
        <authorList>
            <person name="Levesque C.A."/>
            <person name="Brouwer H."/>
            <person name="Cano L."/>
            <person name="Hamilton J.P."/>
            <person name="Holt C."/>
            <person name="Huitema E."/>
            <person name="Raffaele S."/>
            <person name="Robideau G.P."/>
            <person name="Thines M."/>
            <person name="Win J."/>
            <person name="Zerillo M.M."/>
            <person name="Beakes G.W."/>
            <person name="Boore J.L."/>
            <person name="Busam D."/>
            <person name="Dumas B."/>
            <person name="Ferriera S."/>
            <person name="Fuerstenberg S.I."/>
            <person name="Gachon C.M."/>
            <person name="Gaulin E."/>
            <person name="Govers F."/>
            <person name="Grenville-Briggs L."/>
            <person name="Horner N."/>
            <person name="Hostetler J."/>
            <person name="Jiang R.H."/>
            <person name="Johnson J."/>
            <person name="Krajaejun T."/>
            <person name="Lin H."/>
            <person name="Meijer H.J."/>
            <person name="Moore B."/>
            <person name="Morris P."/>
            <person name="Phuntmart V."/>
            <person name="Puiu D."/>
            <person name="Shetty J."/>
            <person name="Stajich J.E."/>
            <person name="Tripathy S."/>
            <person name="Wawra S."/>
            <person name="van West P."/>
            <person name="Whitty B.R."/>
            <person name="Coutinho P.M."/>
            <person name="Henrissat B."/>
            <person name="Martin F."/>
            <person name="Thomas P.D."/>
            <person name="Tyler B.M."/>
            <person name="De Vries R.P."/>
            <person name="Kamoun S."/>
            <person name="Yandell M."/>
            <person name="Tisserat N."/>
            <person name="Buell C.R."/>
        </authorList>
    </citation>
    <scope>NUCLEOTIDE SEQUENCE</scope>
    <source>
        <strain evidence="3">DAOM:BR144</strain>
    </source>
</reference>
<reference evidence="3" key="2">
    <citation type="submission" date="2010-04" db="EMBL/GenBank/DDBJ databases">
        <authorList>
            <person name="Buell R."/>
            <person name="Hamilton J."/>
            <person name="Hostetler J."/>
        </authorList>
    </citation>
    <scope>NUCLEOTIDE SEQUENCE [LARGE SCALE GENOMIC DNA]</scope>
    <source>
        <strain evidence="3">DAOM:BR144</strain>
    </source>
</reference>
<organism evidence="2 3">
    <name type="scientific">Globisporangium ultimum (strain ATCC 200006 / CBS 805.95 / DAOM BR144)</name>
    <name type="common">Pythium ultimum</name>
    <dbReference type="NCBI Taxonomy" id="431595"/>
    <lineage>
        <taxon>Eukaryota</taxon>
        <taxon>Sar</taxon>
        <taxon>Stramenopiles</taxon>
        <taxon>Oomycota</taxon>
        <taxon>Peronosporomycetes</taxon>
        <taxon>Pythiales</taxon>
        <taxon>Pythiaceae</taxon>
        <taxon>Globisporangium</taxon>
    </lineage>
</organism>
<dbReference type="EMBL" id="GL376629">
    <property type="status" value="NOT_ANNOTATED_CDS"/>
    <property type="molecule type" value="Genomic_DNA"/>
</dbReference>
<evidence type="ECO:0000313" key="3">
    <source>
        <dbReference type="Proteomes" id="UP000019132"/>
    </source>
</evidence>
<protein>
    <recommendedName>
        <fullName evidence="4">G domain-containing protein</fullName>
    </recommendedName>
</protein>
<proteinExistence type="predicted"/>
<dbReference type="OMA" id="ECCAQDR"/>
<feature type="compositionally biased region" description="Low complexity" evidence="1">
    <location>
        <begin position="45"/>
        <end position="56"/>
    </location>
</feature>
<dbReference type="AlphaFoldDB" id="K3WQU6"/>